<proteinExistence type="predicted"/>
<dbReference type="InterPro" id="IPR045518">
    <property type="entry name" value="2EXR"/>
</dbReference>
<dbReference type="EMBL" id="JAQQWL010000006">
    <property type="protein sequence ID" value="KAK8070013.1"/>
    <property type="molecule type" value="Genomic_DNA"/>
</dbReference>
<protein>
    <recommendedName>
        <fullName evidence="2">2EXR domain-containing protein</fullName>
    </recommendedName>
</protein>
<dbReference type="RefSeq" id="XP_066717307.1">
    <property type="nucleotide sequence ID" value="XM_066858038.1"/>
</dbReference>
<comment type="caution">
    <text evidence="3">The sequence shown here is derived from an EMBL/GenBank/DDBJ whole genome shotgun (WGS) entry which is preliminary data.</text>
</comment>
<dbReference type="Pfam" id="PF20150">
    <property type="entry name" value="2EXR"/>
    <property type="match status" value="1"/>
</dbReference>
<gene>
    <name evidence="3" type="ORF">PG994_006629</name>
</gene>
<feature type="region of interest" description="Disordered" evidence="1">
    <location>
        <begin position="95"/>
        <end position="120"/>
    </location>
</feature>
<accession>A0ABR1VFP3</accession>
<organism evidence="3 4">
    <name type="scientific">Apiospora phragmitis</name>
    <dbReference type="NCBI Taxonomy" id="2905665"/>
    <lineage>
        <taxon>Eukaryota</taxon>
        <taxon>Fungi</taxon>
        <taxon>Dikarya</taxon>
        <taxon>Ascomycota</taxon>
        <taxon>Pezizomycotina</taxon>
        <taxon>Sordariomycetes</taxon>
        <taxon>Xylariomycetidae</taxon>
        <taxon>Amphisphaeriales</taxon>
        <taxon>Apiosporaceae</taxon>
        <taxon>Apiospora</taxon>
    </lineage>
</organism>
<evidence type="ECO:0000313" key="4">
    <source>
        <dbReference type="Proteomes" id="UP001480595"/>
    </source>
</evidence>
<evidence type="ECO:0000259" key="2">
    <source>
        <dbReference type="Pfam" id="PF20150"/>
    </source>
</evidence>
<name>A0ABR1VFP3_9PEZI</name>
<sequence>MTFTCFSNLPKKIRYQIWGYAIQDHVHAIKSCIGTSKSFEDTDINEVFDHPMNHIIFFRAIPMPELKDKDQRKQFIQRHRDVRECKSTRSVTLSAPGYENQRKKAPSWTDGHTTIYRGGT</sequence>
<evidence type="ECO:0000256" key="1">
    <source>
        <dbReference type="SAM" id="MobiDB-lite"/>
    </source>
</evidence>
<reference evidence="3 4" key="1">
    <citation type="submission" date="2023-01" db="EMBL/GenBank/DDBJ databases">
        <title>Analysis of 21 Apiospora genomes using comparative genomics revels a genus with tremendous synthesis potential of carbohydrate active enzymes and secondary metabolites.</title>
        <authorList>
            <person name="Sorensen T."/>
        </authorList>
    </citation>
    <scope>NUCLEOTIDE SEQUENCE [LARGE SCALE GENOMIC DNA]</scope>
    <source>
        <strain evidence="3 4">CBS 135458</strain>
    </source>
</reference>
<keyword evidence="4" id="KW-1185">Reference proteome</keyword>
<dbReference type="Proteomes" id="UP001480595">
    <property type="component" value="Unassembled WGS sequence"/>
</dbReference>
<evidence type="ECO:0000313" key="3">
    <source>
        <dbReference type="EMBL" id="KAK8070013.1"/>
    </source>
</evidence>
<dbReference type="GeneID" id="92091101"/>
<feature type="domain" description="2EXR" evidence="2">
    <location>
        <begin position="3"/>
        <end position="93"/>
    </location>
</feature>